<dbReference type="EMBL" id="JABWAB010000001">
    <property type="protein sequence ID" value="KAF6059244.1"/>
    <property type="molecule type" value="Genomic_DNA"/>
</dbReference>
<dbReference type="EMBL" id="JABWAB010000002">
    <property type="protein sequence ID" value="KAF6057957.1"/>
    <property type="molecule type" value="Genomic_DNA"/>
</dbReference>
<dbReference type="PANTHER" id="PTHR24030">
    <property type="entry name" value="PROTEIN CMSS1"/>
    <property type="match status" value="1"/>
</dbReference>
<sequence>MVDIARAEGDDLNDGLEYDVQNSEDEGELATSLQPPSEPAIISGETTTKSDQESNQRKRKKDFSNFQNKKKMKMELDIQQKRNMSLEQSPEVIAEFINTKISRKHANLSALELSELYFTKNDIRSTSEFTKPRTLDNLSDYINQRFKNMLPGKQQQSTKSKSKKNAKKGKDVKNDDEKDDQQQVEEDRKFIAIVSMSAIRACDVHRATKDLNGGSLKLINKNKLEIDLNLVKSTRSRVLCCTPGRLQKVLNSLDSQLKRDEIKIILVDNSYLDQKKQNIWDIKETFEVLKDMTKNGSKIYLY</sequence>
<evidence type="ECO:0000313" key="3">
    <source>
        <dbReference type="EMBL" id="KAF6059244.1"/>
    </source>
</evidence>
<feature type="region of interest" description="Disordered" evidence="1">
    <location>
        <begin position="1"/>
        <end position="70"/>
    </location>
</feature>
<dbReference type="Proteomes" id="UP000590412">
    <property type="component" value="Unassembled WGS sequence"/>
</dbReference>
<protein>
    <submittedName>
        <fullName evidence="2">U3-containing 90S pre-ribosomal complex subunit family protein</fullName>
    </submittedName>
</protein>
<dbReference type="InterPro" id="IPR032704">
    <property type="entry name" value="Cms1"/>
</dbReference>
<dbReference type="GO" id="GO:0005634">
    <property type="term" value="C:nucleus"/>
    <property type="evidence" value="ECO:0007669"/>
    <property type="project" value="TreeGrafter"/>
</dbReference>
<feature type="compositionally biased region" description="Acidic residues" evidence="1">
    <location>
        <begin position="10"/>
        <end position="28"/>
    </location>
</feature>
<organism evidence="2 4">
    <name type="scientific">Candida parapsilosis</name>
    <name type="common">Yeast</name>
    <dbReference type="NCBI Taxonomy" id="5480"/>
    <lineage>
        <taxon>Eukaryota</taxon>
        <taxon>Fungi</taxon>
        <taxon>Dikarya</taxon>
        <taxon>Ascomycota</taxon>
        <taxon>Saccharomycotina</taxon>
        <taxon>Pichiomycetes</taxon>
        <taxon>Debaryomycetaceae</taxon>
        <taxon>Candida/Lodderomyces clade</taxon>
        <taxon>Candida</taxon>
    </lineage>
</organism>
<proteinExistence type="predicted"/>
<name>A0A8X7NPJ0_CANPA</name>
<gene>
    <name evidence="3" type="ORF">FOB60_000826</name>
    <name evidence="2" type="ORF">FOB60_001419</name>
</gene>
<reference evidence="2" key="1">
    <citation type="submission" date="2020-03" db="EMBL/GenBank/DDBJ databases">
        <title>FDA dAtabase for Regulatory Grade micrObial Sequences (FDA-ARGOS): Supporting development and validation of Infectious Disease Dx tests.</title>
        <authorList>
            <person name="Campos J."/>
            <person name="Goldberg B."/>
            <person name="Tallon L."/>
            <person name="Sadzewicz L."/>
            <person name="Vavikolanu K."/>
            <person name="Mehta A."/>
            <person name="Aluvathingal J."/>
            <person name="Nadendla S."/>
            <person name="Nandy P."/>
            <person name="Geyer C."/>
            <person name="Yan Y."/>
            <person name="Sichtig H."/>
        </authorList>
    </citation>
    <scope>NUCLEOTIDE SEQUENCE [LARGE SCALE GENOMIC DNA]</scope>
    <source>
        <strain evidence="2">FDAARGOS_652</strain>
    </source>
</reference>
<accession>A0A8X7NPJ0</accession>
<feature type="region of interest" description="Disordered" evidence="1">
    <location>
        <begin position="148"/>
        <end position="184"/>
    </location>
</feature>
<dbReference type="GO" id="GO:0030686">
    <property type="term" value="C:90S preribosome"/>
    <property type="evidence" value="ECO:0007669"/>
    <property type="project" value="TreeGrafter"/>
</dbReference>
<dbReference type="Pfam" id="PF14617">
    <property type="entry name" value="CMS1"/>
    <property type="match status" value="2"/>
</dbReference>
<dbReference type="AlphaFoldDB" id="A0A8X7NPJ0"/>
<comment type="caution">
    <text evidence="2">The sequence shown here is derived from an EMBL/GenBank/DDBJ whole genome shotgun (WGS) entry which is preliminary data.</text>
</comment>
<dbReference type="PANTHER" id="PTHR24030:SF0">
    <property type="entry name" value="PROTEIN CMSS1"/>
    <property type="match status" value="1"/>
</dbReference>
<evidence type="ECO:0000256" key="1">
    <source>
        <dbReference type="SAM" id="MobiDB-lite"/>
    </source>
</evidence>
<dbReference type="OrthoDB" id="1929311at2759"/>
<evidence type="ECO:0000313" key="2">
    <source>
        <dbReference type="EMBL" id="KAF6057957.1"/>
    </source>
</evidence>
<evidence type="ECO:0000313" key="4">
    <source>
        <dbReference type="Proteomes" id="UP000590412"/>
    </source>
</evidence>